<dbReference type="Pfam" id="PF18935">
    <property type="entry name" value="DUF5683"/>
    <property type="match status" value="1"/>
</dbReference>
<feature type="domain" description="Zinc-ribbon" evidence="3">
    <location>
        <begin position="5"/>
        <end position="27"/>
    </location>
</feature>
<evidence type="ECO:0000259" key="3">
    <source>
        <dbReference type="Pfam" id="PF13240"/>
    </source>
</evidence>
<feature type="domain" description="DUF5683" evidence="4">
    <location>
        <begin position="81"/>
        <end position="143"/>
    </location>
</feature>
<gene>
    <name evidence="5" type="ORF">MmiAt1_03230</name>
</gene>
<proteinExistence type="predicted"/>
<feature type="compositionally biased region" description="Basic and acidic residues" evidence="1">
    <location>
        <begin position="53"/>
        <end position="62"/>
    </location>
</feature>
<feature type="transmembrane region" description="Helical" evidence="2">
    <location>
        <begin position="108"/>
        <end position="130"/>
    </location>
</feature>
<evidence type="ECO:0000256" key="2">
    <source>
        <dbReference type="SAM" id="Phobius"/>
    </source>
</evidence>
<feature type="transmembrane region" description="Helical" evidence="2">
    <location>
        <begin position="79"/>
        <end position="96"/>
    </location>
</feature>
<dbReference type="InterPro" id="IPR026870">
    <property type="entry name" value="Zinc_ribbon_dom"/>
</dbReference>
<dbReference type="EMBL" id="JAWDKC010000008">
    <property type="protein sequence ID" value="MDV0444783.1"/>
    <property type="molecule type" value="Genomic_DNA"/>
</dbReference>
<name>A0ABU3VMZ8_9EURY</name>
<organism evidence="5 6">
    <name type="scientific">Methanimicrococcus hacksteinii</name>
    <dbReference type="NCBI Taxonomy" id="3028293"/>
    <lineage>
        <taxon>Archaea</taxon>
        <taxon>Methanobacteriati</taxon>
        <taxon>Methanobacteriota</taxon>
        <taxon>Stenosarchaea group</taxon>
        <taxon>Methanomicrobia</taxon>
        <taxon>Methanosarcinales</taxon>
        <taxon>Methanosarcinaceae</taxon>
        <taxon>Methanimicrococcus</taxon>
    </lineage>
</organism>
<feature type="transmembrane region" description="Helical" evidence="2">
    <location>
        <begin position="151"/>
        <end position="184"/>
    </location>
</feature>
<keyword evidence="2" id="KW-1133">Transmembrane helix</keyword>
<evidence type="ECO:0008006" key="7">
    <source>
        <dbReference type="Google" id="ProtNLM"/>
    </source>
</evidence>
<dbReference type="Pfam" id="PF13240">
    <property type="entry name" value="Zn_Ribbon_1"/>
    <property type="match status" value="1"/>
</dbReference>
<feature type="region of interest" description="Disordered" evidence="1">
    <location>
        <begin position="30"/>
        <end position="62"/>
    </location>
</feature>
<evidence type="ECO:0000256" key="1">
    <source>
        <dbReference type="SAM" id="MobiDB-lite"/>
    </source>
</evidence>
<keyword evidence="2" id="KW-0812">Transmembrane</keyword>
<comment type="caution">
    <text evidence="5">The sequence shown here is derived from an EMBL/GenBank/DDBJ whole genome shotgun (WGS) entry which is preliminary data.</text>
</comment>
<dbReference type="Proteomes" id="UP001272052">
    <property type="component" value="Unassembled WGS sequence"/>
</dbReference>
<evidence type="ECO:0000259" key="4">
    <source>
        <dbReference type="Pfam" id="PF18935"/>
    </source>
</evidence>
<evidence type="ECO:0000313" key="5">
    <source>
        <dbReference type="EMBL" id="MDV0444783.1"/>
    </source>
</evidence>
<keyword evidence="6" id="KW-1185">Reference proteome</keyword>
<accession>A0ABU3VMZ8</accession>
<keyword evidence="2" id="KW-0472">Membrane</keyword>
<dbReference type="RefSeq" id="WP_318785194.1">
    <property type="nucleotide sequence ID" value="NZ_JAWDKC010000008.1"/>
</dbReference>
<sequence length="187" mass="20995">MANNYCSNCGEPLKEFALVCSQCGMPVKNEKAQENAENTEKSEKSESQTYSEDTSKAEQAEQVYDKDIPKNTMKKEKNTFFALILSFIIPGLGQVYNGNFWKGVGFMIAVPLGTLFLIVPGVAIWIWGMYDAYTDADKINNNELPYKEPTVWEIIIFLLLPILFWVALAFIAIAFFMLIAIPVAIIA</sequence>
<protein>
    <recommendedName>
        <fullName evidence="7">Zinc-ribbon domain-containing protein</fullName>
    </recommendedName>
</protein>
<evidence type="ECO:0000313" key="6">
    <source>
        <dbReference type="Proteomes" id="UP001272052"/>
    </source>
</evidence>
<dbReference type="InterPro" id="IPR043738">
    <property type="entry name" value="DUF5683"/>
</dbReference>
<feature type="compositionally biased region" description="Basic and acidic residues" evidence="1">
    <location>
        <begin position="30"/>
        <end position="46"/>
    </location>
</feature>
<reference evidence="5 6" key="1">
    <citation type="submission" date="2023-06" db="EMBL/GenBank/DDBJ databases">
        <title>Genome sequence of Methanimicrococcus sp. At1.</title>
        <authorList>
            <person name="Protasov E."/>
            <person name="Platt K."/>
            <person name="Poehlein A."/>
            <person name="Daniel R."/>
            <person name="Brune A."/>
        </authorList>
    </citation>
    <scope>NUCLEOTIDE SEQUENCE [LARGE SCALE GENOMIC DNA]</scope>
    <source>
        <strain evidence="5 6">At1</strain>
    </source>
</reference>